<dbReference type="Proteomes" id="UP000467371">
    <property type="component" value="Chromosome"/>
</dbReference>
<feature type="domain" description="Cas6b N-terminal" evidence="2">
    <location>
        <begin position="1"/>
        <end position="102"/>
    </location>
</feature>
<organism evidence="3 4">
    <name type="scientific">Methanosarcina mazei</name>
    <name type="common">Methanosarcina frisia</name>
    <dbReference type="NCBI Taxonomy" id="2209"/>
    <lineage>
        <taxon>Archaea</taxon>
        <taxon>Methanobacteriati</taxon>
        <taxon>Methanobacteriota</taxon>
        <taxon>Stenosarchaea group</taxon>
        <taxon>Methanomicrobia</taxon>
        <taxon>Methanosarcinales</taxon>
        <taxon>Methanosarcinaceae</taxon>
        <taxon>Methanosarcina</taxon>
    </lineage>
</organism>
<evidence type="ECO:0000313" key="4">
    <source>
        <dbReference type="Proteomes" id="UP000467371"/>
    </source>
</evidence>
<sequence length="222" mass="25593">MKVKTLTLTLVPDRKVGPNASKLRGFFATRFNEYTLLHQHNCDKVIYMYPLVQYKILKGIPLVIGINEGVEVLQEIFNKYEKIELDESTYEILEKKISFKEQEFGISDKFHTYSFETPWFALNQENFTDRYKKIGITEQKELLRKTLVGNILSMSKSLGYTVPGQIKCETNLRPGSSRMKGVEIATFKGEFMVNFLIPDYFGLGKSVSRGFGTVKKWTGQEK</sequence>
<dbReference type="RefSeq" id="WP_163645712.1">
    <property type="nucleotide sequence ID" value="NZ_CP042908.1"/>
</dbReference>
<name>A0A6C0VG78_METMZ</name>
<dbReference type="InterPro" id="IPR041528">
    <property type="entry name" value="Cas6b_N"/>
</dbReference>
<reference evidence="3 4" key="1">
    <citation type="journal article" date="2020" name="Environ. Microbiol. Rep.">
        <title>Redox cycling of Fe(II) and Fe(III) in magnetite accelerates aceticlastic methanogenesis by Methanosarcina mazei.</title>
        <authorList>
            <person name="Wang H."/>
            <person name="Byrne J.M."/>
            <person name="Liu P."/>
            <person name="Liu J."/>
            <person name="Dong X."/>
            <person name="Lu Y."/>
        </authorList>
    </citation>
    <scope>NUCLEOTIDE SEQUENCE [LARGE SCALE GENOMIC DNA]</scope>
    <source>
        <strain evidence="4">zm-15</strain>
    </source>
</reference>
<dbReference type="Pfam" id="PF17955">
    <property type="entry name" value="Cas6b_N"/>
    <property type="match status" value="1"/>
</dbReference>
<protein>
    <recommendedName>
        <fullName evidence="5">DNA repair protein</fullName>
    </recommendedName>
</protein>
<evidence type="ECO:0000259" key="1">
    <source>
        <dbReference type="Pfam" id="PF17262"/>
    </source>
</evidence>
<dbReference type="GeneID" id="44086216"/>
<proteinExistence type="predicted"/>
<evidence type="ECO:0000259" key="2">
    <source>
        <dbReference type="Pfam" id="PF17955"/>
    </source>
</evidence>
<dbReference type="EMBL" id="CP042908">
    <property type="protein sequence ID" value="QIB90302.1"/>
    <property type="molecule type" value="Genomic_DNA"/>
</dbReference>
<dbReference type="InterPro" id="IPR020209">
    <property type="entry name" value="Cas6b_C"/>
</dbReference>
<evidence type="ECO:0008006" key="5">
    <source>
        <dbReference type="Google" id="ProtNLM"/>
    </source>
</evidence>
<gene>
    <name evidence="3" type="ORF">FQU78_03800</name>
</gene>
<evidence type="ECO:0000313" key="3">
    <source>
        <dbReference type="EMBL" id="QIB90302.1"/>
    </source>
</evidence>
<dbReference type="Pfam" id="PF17262">
    <property type="entry name" value="Cas6b_C"/>
    <property type="match status" value="1"/>
</dbReference>
<dbReference type="AlphaFoldDB" id="A0A6C0VG78"/>
<accession>A0A6C0VG78</accession>
<feature type="domain" description="Cas6b C-terminal" evidence="1">
    <location>
        <begin position="105"/>
        <end position="216"/>
    </location>
</feature>